<reference evidence="3" key="1">
    <citation type="submission" date="2021-02" db="EMBL/GenBank/DDBJ databases">
        <authorList>
            <person name="Dougan E. K."/>
            <person name="Rhodes N."/>
            <person name="Thang M."/>
            <person name="Chan C."/>
        </authorList>
    </citation>
    <scope>NUCLEOTIDE SEQUENCE</scope>
</reference>
<gene>
    <name evidence="3" type="ORF">SNAT2548_LOCUS9277</name>
</gene>
<evidence type="ECO:0008006" key="5">
    <source>
        <dbReference type="Google" id="ProtNLM"/>
    </source>
</evidence>
<name>A0A812KTB9_9DINO</name>
<evidence type="ECO:0000313" key="3">
    <source>
        <dbReference type="EMBL" id="CAE7229797.1"/>
    </source>
</evidence>
<dbReference type="SUPFAM" id="SSF52540">
    <property type="entry name" value="P-loop containing nucleoside triphosphate hydrolases"/>
    <property type="match status" value="1"/>
</dbReference>
<dbReference type="InterPro" id="IPR027417">
    <property type="entry name" value="P-loop_NTPase"/>
</dbReference>
<dbReference type="Proteomes" id="UP000604046">
    <property type="component" value="Unassembled WGS sequence"/>
</dbReference>
<proteinExistence type="predicted"/>
<accession>A0A812KTB9</accession>
<feature type="signal peptide" evidence="2">
    <location>
        <begin position="1"/>
        <end position="15"/>
    </location>
</feature>
<feature type="compositionally biased region" description="Acidic residues" evidence="1">
    <location>
        <begin position="97"/>
        <end position="109"/>
    </location>
</feature>
<dbReference type="EMBL" id="CAJNDS010000713">
    <property type="protein sequence ID" value="CAE7229797.1"/>
    <property type="molecule type" value="Genomic_DNA"/>
</dbReference>
<feature type="region of interest" description="Disordered" evidence="1">
    <location>
        <begin position="43"/>
        <end position="112"/>
    </location>
</feature>
<evidence type="ECO:0000256" key="2">
    <source>
        <dbReference type="SAM" id="SignalP"/>
    </source>
</evidence>
<protein>
    <recommendedName>
        <fullName evidence="5">Sulfotransferase</fullName>
    </recommendedName>
</protein>
<feature type="compositionally biased region" description="Basic and acidic residues" evidence="1">
    <location>
        <begin position="66"/>
        <end position="80"/>
    </location>
</feature>
<keyword evidence="2" id="KW-0732">Signal</keyword>
<keyword evidence="4" id="KW-1185">Reference proteome</keyword>
<dbReference type="Gene3D" id="3.40.50.300">
    <property type="entry name" value="P-loop containing nucleotide triphosphate hydrolases"/>
    <property type="match status" value="1"/>
</dbReference>
<dbReference type="AlphaFoldDB" id="A0A812KTB9"/>
<sequence length="399" mass="45299">MFSFLLFVLAWGVQAEYDVITALQLTQSALDEQIVVSVALSNSSTNASKPHHDHDTEDAADEDPEDSHLEKDAHLEHEKEDQEPEEIVGPIDVKADSEEDEVPDEEDKDELQIEANASLAKDGRYRTPAERIHGLISKFVYSKPPAVNKHVSKRRPLLFMHQAKSGGTSLREVLYKNSRHQGLSAYIPCNGGVHCQKFDIDGQTAAVYGGHFCWKATTNNLARRGVHQFSCVTIFREPVARIMSCYSYRMVGQLGKAPSCIAHVHPQQLKSKLLDNACVNEPFRRIGDCNVASRLEHRKSDEAQVTAWETTLSHLSGCVPIILEEPESYKVAAHVFPQFSDAFHKMRQVKLNKNKKYDNHCRVSHSHMRAMKEVASHEIRMYKAARKRMWRLREELHLN</sequence>
<dbReference type="OrthoDB" id="409510at2759"/>
<evidence type="ECO:0000256" key="1">
    <source>
        <dbReference type="SAM" id="MobiDB-lite"/>
    </source>
</evidence>
<organism evidence="3 4">
    <name type="scientific">Symbiodinium natans</name>
    <dbReference type="NCBI Taxonomy" id="878477"/>
    <lineage>
        <taxon>Eukaryota</taxon>
        <taxon>Sar</taxon>
        <taxon>Alveolata</taxon>
        <taxon>Dinophyceae</taxon>
        <taxon>Suessiales</taxon>
        <taxon>Symbiodiniaceae</taxon>
        <taxon>Symbiodinium</taxon>
    </lineage>
</organism>
<evidence type="ECO:0000313" key="4">
    <source>
        <dbReference type="Proteomes" id="UP000604046"/>
    </source>
</evidence>
<feature type="chain" id="PRO_5032965150" description="Sulfotransferase" evidence="2">
    <location>
        <begin position="16"/>
        <end position="399"/>
    </location>
</feature>
<comment type="caution">
    <text evidence="3">The sequence shown here is derived from an EMBL/GenBank/DDBJ whole genome shotgun (WGS) entry which is preliminary data.</text>
</comment>